<dbReference type="PANTHER" id="PTHR42939:SF1">
    <property type="entry name" value="ABC TRANSPORTER ATP-BINDING PROTEIN ALBC-RELATED"/>
    <property type="match status" value="1"/>
</dbReference>
<feature type="domain" description="ABC transporter" evidence="4">
    <location>
        <begin position="4"/>
        <end position="211"/>
    </location>
</feature>
<reference evidence="5 6" key="1">
    <citation type="submission" date="2017-06" db="EMBL/GenBank/DDBJ databases">
        <authorList>
            <person name="Kim H.J."/>
            <person name="Triplett B.A."/>
        </authorList>
    </citation>
    <scope>NUCLEOTIDE SEQUENCE [LARGE SCALE GENOMIC DNA]</scope>
    <source>
        <strain evidence="5 6">DSM 22179</strain>
    </source>
</reference>
<dbReference type="InterPro" id="IPR051782">
    <property type="entry name" value="ABC_Transporter_VariousFunc"/>
</dbReference>
<dbReference type="PROSITE" id="PS50893">
    <property type="entry name" value="ABC_TRANSPORTER_2"/>
    <property type="match status" value="1"/>
</dbReference>
<dbReference type="GO" id="GO:0016887">
    <property type="term" value="F:ATP hydrolysis activity"/>
    <property type="evidence" value="ECO:0007669"/>
    <property type="project" value="InterPro"/>
</dbReference>
<evidence type="ECO:0000313" key="5">
    <source>
        <dbReference type="EMBL" id="SNC60618.1"/>
    </source>
</evidence>
<dbReference type="SMART" id="SM00382">
    <property type="entry name" value="AAA"/>
    <property type="match status" value="1"/>
</dbReference>
<evidence type="ECO:0000256" key="2">
    <source>
        <dbReference type="ARBA" id="ARBA00022741"/>
    </source>
</evidence>
<dbReference type="PANTHER" id="PTHR42939">
    <property type="entry name" value="ABC TRANSPORTER ATP-BINDING PROTEIN ALBC-RELATED"/>
    <property type="match status" value="1"/>
</dbReference>
<evidence type="ECO:0000313" key="6">
    <source>
        <dbReference type="Proteomes" id="UP000198122"/>
    </source>
</evidence>
<dbReference type="Gene3D" id="3.40.50.300">
    <property type="entry name" value="P-loop containing nucleotide triphosphate hydrolases"/>
    <property type="match status" value="1"/>
</dbReference>
<dbReference type="PROSITE" id="PS00211">
    <property type="entry name" value="ABC_TRANSPORTER_1"/>
    <property type="match status" value="1"/>
</dbReference>
<gene>
    <name evidence="5" type="ORF">SAMN05445756_0316</name>
</gene>
<dbReference type="Proteomes" id="UP000198122">
    <property type="component" value="Unassembled WGS sequence"/>
</dbReference>
<proteinExistence type="predicted"/>
<accession>A0A212T3K3</accession>
<dbReference type="InterPro" id="IPR003439">
    <property type="entry name" value="ABC_transporter-like_ATP-bd"/>
</dbReference>
<dbReference type="EMBL" id="FYEZ01000001">
    <property type="protein sequence ID" value="SNC60618.1"/>
    <property type="molecule type" value="Genomic_DNA"/>
</dbReference>
<dbReference type="InterPro" id="IPR027417">
    <property type="entry name" value="P-loop_NTPase"/>
</dbReference>
<dbReference type="Pfam" id="PF00005">
    <property type="entry name" value="ABC_tran"/>
    <property type="match status" value="1"/>
</dbReference>
<organism evidence="5 6">
    <name type="scientific">Kytococcus aerolatus</name>
    <dbReference type="NCBI Taxonomy" id="592308"/>
    <lineage>
        <taxon>Bacteria</taxon>
        <taxon>Bacillati</taxon>
        <taxon>Actinomycetota</taxon>
        <taxon>Actinomycetes</taxon>
        <taxon>Micrococcales</taxon>
        <taxon>Kytococcaceae</taxon>
        <taxon>Kytococcus</taxon>
    </lineage>
</organism>
<evidence type="ECO:0000256" key="3">
    <source>
        <dbReference type="ARBA" id="ARBA00022840"/>
    </source>
</evidence>
<dbReference type="AlphaFoldDB" id="A0A212T3K3"/>
<dbReference type="OrthoDB" id="5116176at2"/>
<dbReference type="InterPro" id="IPR003593">
    <property type="entry name" value="AAA+_ATPase"/>
</dbReference>
<dbReference type="InterPro" id="IPR017871">
    <property type="entry name" value="ABC_transporter-like_CS"/>
</dbReference>
<dbReference type="GO" id="GO:0005524">
    <property type="term" value="F:ATP binding"/>
    <property type="evidence" value="ECO:0007669"/>
    <property type="project" value="UniProtKB-KW"/>
</dbReference>
<evidence type="ECO:0000256" key="1">
    <source>
        <dbReference type="ARBA" id="ARBA00022448"/>
    </source>
</evidence>
<evidence type="ECO:0000259" key="4">
    <source>
        <dbReference type="PROSITE" id="PS50893"/>
    </source>
</evidence>
<keyword evidence="6" id="KW-1185">Reference proteome</keyword>
<dbReference type="SUPFAM" id="SSF52540">
    <property type="entry name" value="P-loop containing nucleoside triphosphate hydrolases"/>
    <property type="match status" value="1"/>
</dbReference>
<sequence>MPHITCDSVSKAFRGRDILRDVDLVVEEGDSIGVAGPNGSGKSVLFKLLVGFTRPDHGTVTIDPSLMGPGRRYPEAFGVMINRPGYLGHLSASDNLRELASIRRVADEARVVEVLETVGLDPTSQTKAKNFSLGMKQKLGIAQAILERPRVLVLDEPFNALDSSSSERVTTMLQDFHRDGGTLLMTSHRSEDLDALTTRRLRIDDTRLLED</sequence>
<keyword evidence="3 5" id="KW-0067">ATP-binding</keyword>
<name>A0A212T3K3_9MICO</name>
<keyword evidence="1" id="KW-0813">Transport</keyword>
<keyword evidence="2" id="KW-0547">Nucleotide-binding</keyword>
<protein>
    <submittedName>
        <fullName evidence="5">ABC-2 type transport system ATP-binding protein</fullName>
    </submittedName>
</protein>